<evidence type="ECO:0000313" key="4">
    <source>
        <dbReference type="Proteomes" id="UP000015480"/>
    </source>
</evidence>
<dbReference type="SUPFAM" id="SSF47413">
    <property type="entry name" value="lambda repressor-like DNA-binding domains"/>
    <property type="match status" value="1"/>
</dbReference>
<dbReference type="eggNOG" id="COG1396">
    <property type="taxonomic scope" value="Bacteria"/>
</dbReference>
<keyword evidence="4" id="KW-1185">Reference proteome</keyword>
<dbReference type="CDD" id="cd00093">
    <property type="entry name" value="HTH_XRE"/>
    <property type="match status" value="1"/>
</dbReference>
<dbReference type="InterPro" id="IPR010982">
    <property type="entry name" value="Lambda_DNA-bd_dom_sf"/>
</dbReference>
<gene>
    <name evidence="3" type="ORF">JCM7686_1263</name>
</gene>
<dbReference type="Pfam" id="PF01381">
    <property type="entry name" value="HTH_3"/>
    <property type="match status" value="1"/>
</dbReference>
<feature type="domain" description="HTH cro/C1-type" evidence="2">
    <location>
        <begin position="18"/>
        <end position="72"/>
    </location>
</feature>
<dbReference type="AlphaFoldDB" id="S5XM56"/>
<dbReference type="PROSITE" id="PS50943">
    <property type="entry name" value="HTH_CROC1"/>
    <property type="match status" value="1"/>
</dbReference>
<name>S5XM56_PARAH</name>
<dbReference type="STRING" id="1367847.JCM7686_1263"/>
<evidence type="ECO:0000256" key="1">
    <source>
        <dbReference type="ARBA" id="ARBA00023125"/>
    </source>
</evidence>
<dbReference type="OrthoDB" id="9797172at2"/>
<evidence type="ECO:0000259" key="2">
    <source>
        <dbReference type="PROSITE" id="PS50943"/>
    </source>
</evidence>
<dbReference type="SMART" id="SM00530">
    <property type="entry name" value="HTH_XRE"/>
    <property type="match status" value="1"/>
</dbReference>
<keyword evidence="1" id="KW-0238">DNA-binding</keyword>
<dbReference type="EMBL" id="CP006650">
    <property type="protein sequence ID" value="AGT08364.1"/>
    <property type="molecule type" value="Genomic_DNA"/>
</dbReference>
<dbReference type="PANTHER" id="PTHR46558:SF4">
    <property type="entry name" value="DNA-BIDING PHAGE PROTEIN"/>
    <property type="match status" value="1"/>
</dbReference>
<reference evidence="3 4" key="1">
    <citation type="journal article" date="2014" name="BMC Genomics">
        <title>Architecture and functions of a multipartite genome of the methylotrophic bacterium Paracoccus aminophilus JCM 7686, containing primary and secondary chromids.</title>
        <authorList>
            <person name="Dziewit L."/>
            <person name="Czarnecki J."/>
            <person name="Wibberg D."/>
            <person name="Radlinska M."/>
            <person name="Mrozek P."/>
            <person name="Szymczak M."/>
            <person name="Schluter A."/>
            <person name="Puhler A."/>
            <person name="Bartosik D."/>
        </authorList>
    </citation>
    <scope>NUCLEOTIDE SEQUENCE [LARGE SCALE GENOMIC DNA]</scope>
    <source>
        <strain evidence="3">JCM 7686</strain>
    </source>
</reference>
<dbReference type="InterPro" id="IPR001387">
    <property type="entry name" value="Cro/C1-type_HTH"/>
</dbReference>
<proteinExistence type="predicted"/>
<dbReference type="PANTHER" id="PTHR46558">
    <property type="entry name" value="TRACRIPTIONAL REGULATORY PROTEIN-RELATED-RELATED"/>
    <property type="match status" value="1"/>
</dbReference>
<dbReference type="GO" id="GO:0003677">
    <property type="term" value="F:DNA binding"/>
    <property type="evidence" value="ECO:0007669"/>
    <property type="project" value="UniProtKB-KW"/>
</dbReference>
<organism evidence="3 4">
    <name type="scientific">Paracoccus aminophilus JCM 7686</name>
    <dbReference type="NCBI Taxonomy" id="1367847"/>
    <lineage>
        <taxon>Bacteria</taxon>
        <taxon>Pseudomonadati</taxon>
        <taxon>Pseudomonadota</taxon>
        <taxon>Alphaproteobacteria</taxon>
        <taxon>Rhodobacterales</taxon>
        <taxon>Paracoccaceae</taxon>
        <taxon>Paracoccus</taxon>
    </lineage>
</organism>
<protein>
    <submittedName>
        <fullName evidence="3">Transcriptional regulator, XRE family</fullName>
    </submittedName>
</protein>
<dbReference type="Gene3D" id="1.10.260.40">
    <property type="entry name" value="lambda repressor-like DNA-binding domains"/>
    <property type="match status" value="1"/>
</dbReference>
<dbReference type="Proteomes" id="UP000015480">
    <property type="component" value="Chromosome"/>
</dbReference>
<accession>S5XM56</accession>
<dbReference type="KEGG" id="pami:JCM7686_1263"/>
<dbReference type="HOGENOM" id="CLU_066192_26_0_5"/>
<dbReference type="RefSeq" id="WP_020950002.1">
    <property type="nucleotide sequence ID" value="NC_022041.1"/>
</dbReference>
<evidence type="ECO:0000313" key="3">
    <source>
        <dbReference type="EMBL" id="AGT08364.1"/>
    </source>
</evidence>
<sequence length="136" mass="15433">MTQRTEYSPIDAALGGELRTRRREKKLTQRDVARHLGISFQQIQKYESGANRLPASMLYMISRILDIPIDELYPKIVEKVPTDPTLPKAHELMELYHSIPKHLRPIILTALRVLSQDGDTAESALVNRSTIGELGE</sequence>